<name>A0A250INZ2_9BACT</name>
<dbReference type="RefSeq" id="WP_095981500.1">
    <property type="nucleotide sequence ID" value="NZ_CP022163.1"/>
</dbReference>
<dbReference type="EMBL" id="CP022163">
    <property type="protein sequence ID" value="ATB33465.1"/>
    <property type="molecule type" value="Genomic_DNA"/>
</dbReference>
<sequence>MPLVLPSLLWIFLGAAPTSPESLCAGRAPCRVVETLDAGPDVRGQPLRVVRLDLGWFSFDDAPEDSGRKLGTGRKAQGRLAEDDCAAAEWWAVSSEASQLLLAVCNDGYGSAQRGEDVVKVKKGLVSHSRLGGGSQLWRHTRVLRLSPWEWVREGHMNFITGGDEVEDSSVWDFTTLQGSRSLGPSTCSDGPFAPSKRTLPYLPRVEMDAAYLEEGWKRVELGACALPAKHLVLGKLRNARDASLKALLVAPDILILEVRDDLWVGEGGNNWRQEDHVQLWLGPKSPESLTGCGKPEADERLVQWGIGVTTGLVFPAYGKPTGTPEVERVELRGAAQELKGYRLKVKLPPGSFAGMSIAYSDADAGHEQERLLATSPLKFSRPETLNIVREVPTREGTCEVRGNALEVVPTPVRLRGPDIAVFPSGSERARSSH</sequence>
<evidence type="ECO:0000313" key="2">
    <source>
        <dbReference type="Proteomes" id="UP000217289"/>
    </source>
</evidence>
<dbReference type="Proteomes" id="UP000217289">
    <property type="component" value="Chromosome"/>
</dbReference>
<dbReference type="AlphaFoldDB" id="A0A250INZ2"/>
<accession>A0A250INZ2</accession>
<evidence type="ECO:0000313" key="1">
    <source>
        <dbReference type="EMBL" id="ATB33465.1"/>
    </source>
</evidence>
<dbReference type="KEGG" id="mbd:MEBOL_006963"/>
<dbReference type="OrthoDB" id="5504404at2"/>
<gene>
    <name evidence="1" type="ORF">MEBOL_006963</name>
</gene>
<keyword evidence="2" id="KW-1185">Reference proteome</keyword>
<proteinExistence type="predicted"/>
<reference evidence="1 2" key="1">
    <citation type="submission" date="2017-06" db="EMBL/GenBank/DDBJ databases">
        <authorList>
            <person name="Kim H.J."/>
            <person name="Triplett B.A."/>
        </authorList>
    </citation>
    <scope>NUCLEOTIDE SEQUENCE [LARGE SCALE GENOMIC DNA]</scope>
    <source>
        <strain evidence="1 2">DSM 14713</strain>
    </source>
</reference>
<organism evidence="1 2">
    <name type="scientific">Melittangium boletus DSM 14713</name>
    <dbReference type="NCBI Taxonomy" id="1294270"/>
    <lineage>
        <taxon>Bacteria</taxon>
        <taxon>Pseudomonadati</taxon>
        <taxon>Myxococcota</taxon>
        <taxon>Myxococcia</taxon>
        <taxon>Myxococcales</taxon>
        <taxon>Cystobacterineae</taxon>
        <taxon>Archangiaceae</taxon>
        <taxon>Melittangium</taxon>
    </lineage>
</organism>
<protein>
    <submittedName>
        <fullName evidence="1">Uncharacterized protein</fullName>
    </submittedName>
</protein>